<proteinExistence type="predicted"/>
<dbReference type="Proteomes" id="UP000025227">
    <property type="component" value="Unplaced"/>
</dbReference>
<feature type="compositionally biased region" description="Basic residues" evidence="1">
    <location>
        <begin position="135"/>
        <end position="144"/>
    </location>
</feature>
<feature type="region of interest" description="Disordered" evidence="1">
    <location>
        <begin position="120"/>
        <end position="144"/>
    </location>
</feature>
<dbReference type="AlphaFoldDB" id="A0A7I5E5B1"/>
<feature type="region of interest" description="Disordered" evidence="1">
    <location>
        <begin position="163"/>
        <end position="188"/>
    </location>
</feature>
<name>A0A7I5E5B1_HAECO</name>
<evidence type="ECO:0000313" key="3">
    <source>
        <dbReference type="WBParaSite" id="HCON_00006870-00001"/>
    </source>
</evidence>
<evidence type="ECO:0000313" key="2">
    <source>
        <dbReference type="Proteomes" id="UP000025227"/>
    </source>
</evidence>
<reference evidence="3" key="1">
    <citation type="submission" date="2020-12" db="UniProtKB">
        <authorList>
            <consortium name="WormBaseParasite"/>
        </authorList>
    </citation>
    <scope>IDENTIFICATION</scope>
    <source>
        <strain evidence="3">MHco3</strain>
    </source>
</reference>
<organism evidence="2 3">
    <name type="scientific">Haemonchus contortus</name>
    <name type="common">Barber pole worm</name>
    <dbReference type="NCBI Taxonomy" id="6289"/>
    <lineage>
        <taxon>Eukaryota</taxon>
        <taxon>Metazoa</taxon>
        <taxon>Ecdysozoa</taxon>
        <taxon>Nematoda</taxon>
        <taxon>Chromadorea</taxon>
        <taxon>Rhabditida</taxon>
        <taxon>Rhabditina</taxon>
        <taxon>Rhabditomorpha</taxon>
        <taxon>Strongyloidea</taxon>
        <taxon>Trichostrongylidae</taxon>
        <taxon>Haemonchus</taxon>
    </lineage>
</organism>
<sequence length="188" mass="21831">MARSTRYVPLTIQPDDTCTIPRIRPHKIPRIYPLVACPVLTSDCCYLEQPDYEASTVQPISPSNDWTTGSRRWQVIRVSRSDRNHDDSHVASHLIEKRLLRDDHVRCLDDEDGKSMRLLVMGPGQKKQSEEPRQSRRKLSRISQKKFRPCDYICPMAKIPEHKEISFSAKPKQVRFDDTSMPTMGRNK</sequence>
<evidence type="ECO:0000256" key="1">
    <source>
        <dbReference type="SAM" id="MobiDB-lite"/>
    </source>
</evidence>
<dbReference type="WBParaSite" id="HCON_00006870-00001">
    <property type="protein sequence ID" value="HCON_00006870-00001"/>
    <property type="gene ID" value="HCON_00006870"/>
</dbReference>
<protein>
    <submittedName>
        <fullName evidence="3">Uncharacterized protein</fullName>
    </submittedName>
</protein>
<accession>A0A7I5E5B1</accession>
<dbReference type="OrthoDB" id="5805097at2759"/>
<keyword evidence="2" id="KW-1185">Reference proteome</keyword>